<evidence type="ECO:0000313" key="1">
    <source>
        <dbReference type="EMBL" id="GIQ83288.1"/>
    </source>
</evidence>
<dbReference type="Proteomes" id="UP000265618">
    <property type="component" value="Unassembled WGS sequence"/>
</dbReference>
<evidence type="ECO:0000313" key="2">
    <source>
        <dbReference type="Proteomes" id="UP000265618"/>
    </source>
</evidence>
<dbReference type="AlphaFoldDB" id="A0A9K3CVX5"/>
<protein>
    <submittedName>
        <fullName evidence="1">Uncharacterized protein</fullName>
    </submittedName>
</protein>
<gene>
    <name evidence="1" type="ORF">KIPB_004587</name>
</gene>
<organism evidence="1 2">
    <name type="scientific">Kipferlia bialata</name>
    <dbReference type="NCBI Taxonomy" id="797122"/>
    <lineage>
        <taxon>Eukaryota</taxon>
        <taxon>Metamonada</taxon>
        <taxon>Carpediemonas-like organisms</taxon>
        <taxon>Kipferlia</taxon>
    </lineage>
</organism>
<name>A0A9K3CVX5_9EUKA</name>
<reference evidence="1 2" key="1">
    <citation type="journal article" date="2018" name="PLoS ONE">
        <title>The draft genome of Kipferlia bialata reveals reductive genome evolution in fornicate parasites.</title>
        <authorList>
            <person name="Tanifuji G."/>
            <person name="Takabayashi S."/>
            <person name="Kume K."/>
            <person name="Takagi M."/>
            <person name="Nakayama T."/>
            <person name="Kamikawa R."/>
            <person name="Inagaki Y."/>
            <person name="Hashimoto T."/>
        </authorList>
    </citation>
    <scope>NUCLEOTIDE SEQUENCE [LARGE SCALE GENOMIC DNA]</scope>
    <source>
        <strain evidence="1">NY0173</strain>
    </source>
</reference>
<comment type="caution">
    <text evidence="1">The sequence shown here is derived from an EMBL/GenBank/DDBJ whole genome shotgun (WGS) entry which is preliminary data.</text>
</comment>
<sequence>MGEHLLLSLFDLFDSHLQGFLDFTDVFGLVALLLAQKTGCLVPYLFQHQSQLFSTLSQHGTTPDATVQASNVTALARVLGVKAHRVQAVLNDMGLRGVLAFDVASFNTILFTLFTDCDDRVWAAQGRATPYIPFETLRSLGISHHALGSEDFR</sequence>
<proteinExistence type="predicted"/>
<keyword evidence="2" id="KW-1185">Reference proteome</keyword>
<accession>A0A9K3CVX5</accession>
<dbReference type="EMBL" id="BDIP01000990">
    <property type="protein sequence ID" value="GIQ83288.1"/>
    <property type="molecule type" value="Genomic_DNA"/>
</dbReference>